<dbReference type="GO" id="GO:0055129">
    <property type="term" value="P:L-proline biosynthetic process"/>
    <property type="evidence" value="ECO:0007669"/>
    <property type="project" value="UniProtKB-UniPathway"/>
</dbReference>
<dbReference type="InterPro" id="IPR015424">
    <property type="entry name" value="PyrdxlP-dep_Trfase"/>
</dbReference>
<dbReference type="InterPro" id="IPR015421">
    <property type="entry name" value="PyrdxlP-dep_Trfase_major"/>
</dbReference>
<dbReference type="Pfam" id="PF00202">
    <property type="entry name" value="Aminotran_3"/>
    <property type="match status" value="1"/>
</dbReference>
<accession>A0A1I6W589</accession>
<dbReference type="EMBL" id="FPAB01000013">
    <property type="protein sequence ID" value="SFT21145.1"/>
    <property type="molecule type" value="Genomic_DNA"/>
</dbReference>
<dbReference type="AlphaFoldDB" id="A0A1I6W589"/>
<proteinExistence type="inferred from homology"/>
<evidence type="ECO:0000256" key="4">
    <source>
        <dbReference type="SAM" id="MobiDB-lite"/>
    </source>
</evidence>
<name>A0A1I6W589_9ACTN</name>
<evidence type="ECO:0000256" key="2">
    <source>
        <dbReference type="ARBA" id="ARBA00022898"/>
    </source>
</evidence>
<evidence type="ECO:0000313" key="5">
    <source>
        <dbReference type="EMBL" id="SFT21145.1"/>
    </source>
</evidence>
<feature type="compositionally biased region" description="Low complexity" evidence="4">
    <location>
        <begin position="9"/>
        <end position="22"/>
    </location>
</feature>
<dbReference type="InterPro" id="IPR015422">
    <property type="entry name" value="PyrdxlP-dep_Trfase_small"/>
</dbReference>
<reference evidence="6" key="1">
    <citation type="submission" date="2016-10" db="EMBL/GenBank/DDBJ databases">
        <authorList>
            <person name="Varghese N."/>
            <person name="Submissions S."/>
        </authorList>
    </citation>
    <scope>NUCLEOTIDE SEQUENCE [LARGE SCALE GENOMIC DNA]</scope>
    <source>
        <strain evidence="6">CGMCC 4.7047</strain>
    </source>
</reference>
<comment type="cofactor">
    <cofactor evidence="1">
        <name>pyridoxal 5'-phosphate</name>
        <dbReference type="ChEBI" id="CHEBI:597326"/>
    </cofactor>
</comment>
<dbReference type="InterPro" id="IPR050103">
    <property type="entry name" value="Class-III_PLP-dep_AT"/>
</dbReference>
<dbReference type="PANTHER" id="PTHR11986">
    <property type="entry name" value="AMINOTRANSFERASE CLASS III"/>
    <property type="match status" value="1"/>
</dbReference>
<comment type="similarity">
    <text evidence="3">Belongs to the class-III pyridoxal-phosphate-dependent aminotransferase family.</text>
</comment>
<evidence type="ECO:0000313" key="6">
    <source>
        <dbReference type="Proteomes" id="UP000198873"/>
    </source>
</evidence>
<dbReference type="STRING" id="1176198.SAMN05444716_1136"/>
<dbReference type="InterPro" id="IPR005814">
    <property type="entry name" value="Aminotrans_3"/>
</dbReference>
<dbReference type="Proteomes" id="UP000198873">
    <property type="component" value="Unassembled WGS sequence"/>
</dbReference>
<evidence type="ECO:0000256" key="3">
    <source>
        <dbReference type="RuleBase" id="RU003560"/>
    </source>
</evidence>
<dbReference type="Gene3D" id="3.40.640.10">
    <property type="entry name" value="Type I PLP-dependent aspartate aminotransferase-like (Major domain)"/>
    <property type="match status" value="1"/>
</dbReference>
<gene>
    <name evidence="5" type="ORF">SAMN05444716_1136</name>
</gene>
<keyword evidence="2 3" id="KW-0663">Pyridoxal phosphate</keyword>
<dbReference type="PANTHER" id="PTHR11986:SF18">
    <property type="entry name" value="ORNITHINE AMINOTRANSFERASE, MITOCHONDRIAL"/>
    <property type="match status" value="1"/>
</dbReference>
<protein>
    <submittedName>
        <fullName evidence="5">Ornithine--oxo-acid transaminase</fullName>
    </submittedName>
</protein>
<dbReference type="GO" id="GO:0008483">
    <property type="term" value="F:transaminase activity"/>
    <property type="evidence" value="ECO:0007669"/>
    <property type="project" value="InterPro"/>
</dbReference>
<dbReference type="GO" id="GO:0030170">
    <property type="term" value="F:pyridoxal phosphate binding"/>
    <property type="evidence" value="ECO:0007669"/>
    <property type="project" value="InterPro"/>
</dbReference>
<dbReference type="UniPathway" id="UPA00098">
    <property type="reaction ID" value="UER00358"/>
</dbReference>
<dbReference type="SUPFAM" id="SSF53383">
    <property type="entry name" value="PLP-dependent transferases"/>
    <property type="match status" value="1"/>
</dbReference>
<dbReference type="PIRSF" id="PIRSF000521">
    <property type="entry name" value="Transaminase_4ab_Lys_Orn"/>
    <property type="match status" value="1"/>
</dbReference>
<organism evidence="5 6">
    <name type="scientific">Streptomyces harbinensis</name>
    <dbReference type="NCBI Taxonomy" id="1176198"/>
    <lineage>
        <taxon>Bacteria</taxon>
        <taxon>Bacillati</taxon>
        <taxon>Actinomycetota</taxon>
        <taxon>Actinomycetes</taxon>
        <taxon>Kitasatosporales</taxon>
        <taxon>Streptomycetaceae</taxon>
        <taxon>Streptomyces</taxon>
    </lineage>
</organism>
<evidence type="ECO:0000256" key="1">
    <source>
        <dbReference type="ARBA" id="ARBA00001933"/>
    </source>
</evidence>
<feature type="region of interest" description="Disordered" evidence="4">
    <location>
        <begin position="1"/>
        <end position="22"/>
    </location>
</feature>
<dbReference type="RefSeq" id="WP_093844406.1">
    <property type="nucleotide sequence ID" value="NZ_FPAB01000013.1"/>
</dbReference>
<dbReference type="Gene3D" id="3.90.1150.10">
    <property type="entry name" value="Aspartate Aminotransferase, domain 1"/>
    <property type="match status" value="1"/>
</dbReference>
<keyword evidence="6" id="KW-1185">Reference proteome</keyword>
<sequence>MIANPSLSTASPAEHLAAAATHGAPTHDPLPVVIASARGAWVTDVEGRRYLDLLAGSPATAFGHRHPRPVAEARAQLNRLTVTSRAVHHEHFGALCAALAALCGMEMALPVTGGEEAVRAAVAAARAWGHRVKGVPAGRTRVVVAAGNVPVDGGVFAGTGAESGAHPPGFTVVPYGDLAAVAAALAADAGETVAVLLEPVGGAAGVRVPPPGYLPGVRELTRECGVLFLADERWSGLGRTGATFACEHEHVVPDLYVLGTALGGGVLPVAAVVSSAAVLGALRPGEHRPASGGGPLACAVALEVLAMLREGEPQRRARERGEQLHHELAGLAADGAVTGVRGRGLWAEVDLGPAVGGGREVAERLLRHGVLVRGGPGPALRLAPPLVISARDLGWALEQLRAELMVAR</sequence>
<dbReference type="GO" id="GO:0042802">
    <property type="term" value="F:identical protein binding"/>
    <property type="evidence" value="ECO:0007669"/>
    <property type="project" value="TreeGrafter"/>
</dbReference>